<name>A0A094Q7N0_9ZZZZ</name>
<reference evidence="1" key="1">
    <citation type="submission" date="2014-05" db="EMBL/GenBank/DDBJ databases">
        <title>Key roles for freshwater Actinobacteria revealed by deep metagenomic sequencing.</title>
        <authorList>
            <person name="Ghai R."/>
            <person name="Mizuno C.M."/>
            <person name="Picazo A."/>
            <person name="Camacho A."/>
            <person name="Rodriguez-Valera F."/>
        </authorList>
    </citation>
    <scope>NUCLEOTIDE SEQUENCE</scope>
</reference>
<organism evidence="1">
    <name type="scientific">freshwater metagenome</name>
    <dbReference type="NCBI Taxonomy" id="449393"/>
    <lineage>
        <taxon>unclassified sequences</taxon>
        <taxon>metagenomes</taxon>
        <taxon>ecological metagenomes</taxon>
    </lineage>
</organism>
<dbReference type="EMBL" id="JNSK01000005">
    <property type="protein sequence ID" value="KGA20200.1"/>
    <property type="molecule type" value="Genomic_DNA"/>
</dbReference>
<gene>
    <name evidence="1" type="ORF">GM50_2985</name>
</gene>
<evidence type="ECO:0000313" key="1">
    <source>
        <dbReference type="EMBL" id="KGA20200.1"/>
    </source>
</evidence>
<proteinExistence type="predicted"/>
<protein>
    <submittedName>
        <fullName evidence="1">Uncharacterized protein</fullName>
    </submittedName>
</protein>
<comment type="caution">
    <text evidence="1">The sequence shown here is derived from an EMBL/GenBank/DDBJ whole genome shotgun (WGS) entry which is preliminary data.</text>
</comment>
<accession>A0A094Q7N0</accession>
<dbReference type="AlphaFoldDB" id="A0A094Q7N0"/>
<sequence length="208" mass="21523">MKILRIFIAGLLVTIYSVFSLSNANAGQLSAAGATISWDDSTFYEPSACTGYNFNYTASNKVLLADIEITNRFNDKIGSTIFFGPNSGRVSVQVCTGKDLTGTKVALVVKGSASNGGTDDVVSTPITFLSRSATPTVTPAPNATVTAKPSPAPTVTITATPAPAATVYVTNPADQNLSALVASQKSQIALLSAKLKKICSAKPKPRGC</sequence>